<comment type="caution">
    <text evidence="2">The sequence shown here is derived from an EMBL/GenBank/DDBJ whole genome shotgun (WGS) entry which is preliminary data.</text>
</comment>
<evidence type="ECO:0000313" key="2">
    <source>
        <dbReference type="EMBL" id="GLQ93871.1"/>
    </source>
</evidence>
<dbReference type="Proteomes" id="UP001156670">
    <property type="component" value="Unassembled WGS sequence"/>
</dbReference>
<keyword evidence="3" id="KW-1185">Reference proteome</keyword>
<dbReference type="EMBL" id="BSOB01000025">
    <property type="protein sequence ID" value="GLQ93871.1"/>
    <property type="molecule type" value="Genomic_DNA"/>
</dbReference>
<name>A0ABQ5XRH2_9GAMM</name>
<protein>
    <submittedName>
        <fullName evidence="2">Uncharacterized protein</fullName>
    </submittedName>
</protein>
<evidence type="ECO:0000313" key="3">
    <source>
        <dbReference type="Proteomes" id="UP001156670"/>
    </source>
</evidence>
<evidence type="ECO:0000256" key="1">
    <source>
        <dbReference type="SAM" id="MobiDB-lite"/>
    </source>
</evidence>
<accession>A0ABQ5XRH2</accession>
<feature type="compositionally biased region" description="Polar residues" evidence="1">
    <location>
        <begin position="75"/>
        <end position="88"/>
    </location>
</feature>
<organism evidence="2 3">
    <name type="scientific">Dyella acidisoli</name>
    <dbReference type="NCBI Taxonomy" id="1867834"/>
    <lineage>
        <taxon>Bacteria</taxon>
        <taxon>Pseudomonadati</taxon>
        <taxon>Pseudomonadota</taxon>
        <taxon>Gammaproteobacteria</taxon>
        <taxon>Lysobacterales</taxon>
        <taxon>Rhodanobacteraceae</taxon>
        <taxon>Dyella</taxon>
    </lineage>
</organism>
<gene>
    <name evidence="2" type="ORF">GCM10007901_28220</name>
</gene>
<reference evidence="3" key="1">
    <citation type="journal article" date="2019" name="Int. J. Syst. Evol. Microbiol.">
        <title>The Global Catalogue of Microorganisms (GCM) 10K type strain sequencing project: providing services to taxonomists for standard genome sequencing and annotation.</title>
        <authorList>
            <consortium name="The Broad Institute Genomics Platform"/>
            <consortium name="The Broad Institute Genome Sequencing Center for Infectious Disease"/>
            <person name="Wu L."/>
            <person name="Ma J."/>
        </authorList>
    </citation>
    <scope>NUCLEOTIDE SEQUENCE [LARGE SCALE GENOMIC DNA]</scope>
    <source>
        <strain evidence="3">NBRC 111980</strain>
    </source>
</reference>
<feature type="region of interest" description="Disordered" evidence="1">
    <location>
        <begin position="61"/>
        <end position="106"/>
    </location>
</feature>
<proteinExistence type="predicted"/>
<sequence>MRVHTPKHAGRICRERSISKPGYCHTRGISAGKLCIDDGCHGPNGKHRDTSHNPDVLITQRNGADKYVPAGSARANGNRTGRSASAQNGHLARHHRHRLDDSQRGR</sequence>